<dbReference type="AlphaFoldDB" id="A0A9J6ZZP4"/>
<sequence>MAKQDQALQVSSGVEALIERLHDEGVAAGQERAKKIVADAEHQAAWIIEQAELESEQLRREARESAEKTRKALQESLAVAVRDAILSLKSTLTARFAKDVQRAVGEEMSRQEMLQRLILEVAGRTREQLAEDEPLELLLPRDVVGLEQLRKDPEALRASPLTELSGLITKEMLRDGVSFGEADDQHAGIRLSIRDGAIQLDLSDVAVTRLLLAHLQPRFRALVEGIVG</sequence>
<evidence type="ECO:0000256" key="1">
    <source>
        <dbReference type="SAM" id="Coils"/>
    </source>
</evidence>
<name>A0A9J6ZZP4_9GAMM</name>
<keyword evidence="1" id="KW-0175">Coiled coil</keyword>
<reference evidence="2" key="1">
    <citation type="journal article" date="2022" name="Mol. Ecol. Resour.">
        <title>The complete and closed genome of the facultative generalist Candidatus Endoriftia persephone from deep-sea hydrothermal vents.</title>
        <authorList>
            <person name="de Oliveira A.L."/>
            <person name="Srivastava A."/>
            <person name="Espada-Hinojosa S."/>
            <person name="Bright M."/>
        </authorList>
    </citation>
    <scope>NUCLEOTIDE SEQUENCE</scope>
    <source>
        <strain evidence="2">Tica-EPR-9o50.N</strain>
    </source>
</reference>
<proteinExistence type="predicted"/>
<accession>A0A9J6ZZP4</accession>
<gene>
    <name evidence="2" type="ORF">L0Y14_02945</name>
</gene>
<organism evidence="2 3">
    <name type="scientific">Candidatus Endoriftia persephonae</name>
    <dbReference type="NCBI Taxonomy" id="393765"/>
    <lineage>
        <taxon>Bacteria</taxon>
        <taxon>Pseudomonadati</taxon>
        <taxon>Pseudomonadota</taxon>
        <taxon>Gammaproteobacteria</taxon>
        <taxon>Chromatiales</taxon>
        <taxon>Sedimenticolaceae</taxon>
        <taxon>Candidatus Endoriftia</taxon>
    </lineage>
</organism>
<dbReference type="Gene3D" id="1.20.5.2950">
    <property type="match status" value="1"/>
</dbReference>
<protein>
    <recommendedName>
        <fullName evidence="4">V-type ATP synthase subunit E</fullName>
    </recommendedName>
</protein>
<evidence type="ECO:0000313" key="3">
    <source>
        <dbReference type="Proteomes" id="UP001056649"/>
    </source>
</evidence>
<dbReference type="Proteomes" id="UP001056649">
    <property type="component" value="Chromosome"/>
</dbReference>
<evidence type="ECO:0008006" key="4">
    <source>
        <dbReference type="Google" id="ProtNLM"/>
    </source>
</evidence>
<feature type="coiled-coil region" evidence="1">
    <location>
        <begin position="48"/>
        <end position="83"/>
    </location>
</feature>
<dbReference type="RefSeq" id="WP_005965719.1">
    <property type="nucleotide sequence ID" value="NZ_CP090569.1"/>
</dbReference>
<keyword evidence="3" id="KW-1185">Reference proteome</keyword>
<evidence type="ECO:0000313" key="2">
    <source>
        <dbReference type="EMBL" id="USF88212.1"/>
    </source>
</evidence>
<dbReference type="EMBL" id="CP090569">
    <property type="protein sequence ID" value="USF88212.1"/>
    <property type="molecule type" value="Genomic_DNA"/>
</dbReference>
<dbReference type="KEGG" id="eps:L0Y14_02945"/>